<dbReference type="Gene3D" id="3.90.226.10">
    <property type="entry name" value="2-enoyl-CoA Hydratase, Chain A, domain 1"/>
    <property type="match status" value="1"/>
</dbReference>
<protein>
    <submittedName>
        <fullName evidence="5">Short chain enoyl-CoA hydratase</fullName>
    </submittedName>
</protein>
<dbReference type="OrthoDB" id="4470569at2"/>
<comment type="similarity">
    <text evidence="1 4">Belongs to the enoyl-CoA hydratase/isomerase family.</text>
</comment>
<gene>
    <name evidence="5" type="ORF">SAMN06295964_0943</name>
</gene>
<reference evidence="6" key="1">
    <citation type="submission" date="2017-02" db="EMBL/GenBank/DDBJ databases">
        <authorList>
            <person name="Varghese N."/>
            <person name="Submissions S."/>
        </authorList>
    </citation>
    <scope>NUCLEOTIDE SEQUENCE [LARGE SCALE GENOMIC DNA]</scope>
    <source>
        <strain evidence="6">9H-4</strain>
    </source>
</reference>
<dbReference type="InterPro" id="IPR014748">
    <property type="entry name" value="Enoyl-CoA_hydra_C"/>
</dbReference>
<evidence type="ECO:0000256" key="1">
    <source>
        <dbReference type="ARBA" id="ARBA00005254"/>
    </source>
</evidence>
<dbReference type="PANTHER" id="PTHR11941">
    <property type="entry name" value="ENOYL-COA HYDRATASE-RELATED"/>
    <property type="match status" value="1"/>
</dbReference>
<sequence length="255" mass="27007">MSVVLSEKVLDGRALLITLNRPDARNAVNGQVAREMAAVLDELDADPALVVGIIRGEGRGFSAGMDLKAFLEGDFPAFEDRGFGGFATRGPKTPLIAAIEGFAVAGGLEMALACDLIVAASDAKLGLPEVKRSLIAAGGGLLRLAQRIPYHVAAEIALTGDHLPVERLYQVGLVNRVAEPGQALDVALELAKQLVDNAPLALEGSKYVLENAADWGMAEGWKQQEPIAMRVSTSEDAREGATAFAERRAPVWRGR</sequence>
<dbReference type="InterPro" id="IPR029045">
    <property type="entry name" value="ClpP/crotonase-like_dom_sf"/>
</dbReference>
<organism evidence="5 6">
    <name type="scientific">Aeromicrobium choanae</name>
    <dbReference type="NCBI Taxonomy" id="1736691"/>
    <lineage>
        <taxon>Bacteria</taxon>
        <taxon>Bacillati</taxon>
        <taxon>Actinomycetota</taxon>
        <taxon>Actinomycetes</taxon>
        <taxon>Propionibacteriales</taxon>
        <taxon>Nocardioidaceae</taxon>
        <taxon>Aeromicrobium</taxon>
    </lineage>
</organism>
<dbReference type="RefSeq" id="WP_078699079.1">
    <property type="nucleotide sequence ID" value="NZ_LT796768.1"/>
</dbReference>
<dbReference type="CDD" id="cd06558">
    <property type="entry name" value="crotonase-like"/>
    <property type="match status" value="1"/>
</dbReference>
<keyword evidence="6" id="KW-1185">Reference proteome</keyword>
<dbReference type="NCBIfam" id="NF006100">
    <property type="entry name" value="PRK08252.1"/>
    <property type="match status" value="1"/>
</dbReference>
<dbReference type="PROSITE" id="PS00166">
    <property type="entry name" value="ENOYL_COA_HYDRATASE"/>
    <property type="match status" value="1"/>
</dbReference>
<dbReference type="Gene3D" id="1.10.12.10">
    <property type="entry name" value="Lyase 2-enoyl-coa Hydratase, Chain A, domain 2"/>
    <property type="match status" value="1"/>
</dbReference>
<dbReference type="AlphaFoldDB" id="A0A1T4YVX0"/>
<evidence type="ECO:0000313" key="6">
    <source>
        <dbReference type="Proteomes" id="UP000191040"/>
    </source>
</evidence>
<dbReference type="PANTHER" id="PTHR11941:SF169">
    <property type="entry name" value="(7AS)-7A-METHYL-1,5-DIOXO-2,3,5,6,7,7A-HEXAHYDRO-1H-INDENE-CARBOXYL-COA HYDROLASE"/>
    <property type="match status" value="1"/>
</dbReference>
<dbReference type="Pfam" id="PF00378">
    <property type="entry name" value="ECH_1"/>
    <property type="match status" value="1"/>
</dbReference>
<proteinExistence type="inferred from homology"/>
<dbReference type="GO" id="GO:0016829">
    <property type="term" value="F:lyase activity"/>
    <property type="evidence" value="ECO:0007669"/>
    <property type="project" value="UniProtKB-KW"/>
</dbReference>
<name>A0A1T4YVX0_9ACTN</name>
<dbReference type="EMBL" id="LT796768">
    <property type="protein sequence ID" value="SKB05451.1"/>
    <property type="molecule type" value="Genomic_DNA"/>
</dbReference>
<dbReference type="GO" id="GO:0006635">
    <property type="term" value="P:fatty acid beta-oxidation"/>
    <property type="evidence" value="ECO:0007669"/>
    <property type="project" value="TreeGrafter"/>
</dbReference>
<dbReference type="SUPFAM" id="SSF52096">
    <property type="entry name" value="ClpP/crotonase"/>
    <property type="match status" value="1"/>
</dbReference>
<evidence type="ECO:0000313" key="5">
    <source>
        <dbReference type="EMBL" id="SKB05451.1"/>
    </source>
</evidence>
<evidence type="ECO:0000256" key="2">
    <source>
        <dbReference type="ARBA" id="ARBA00023098"/>
    </source>
</evidence>
<dbReference type="InterPro" id="IPR001753">
    <property type="entry name" value="Enoyl-CoA_hydra/iso"/>
</dbReference>
<evidence type="ECO:0000256" key="3">
    <source>
        <dbReference type="ARBA" id="ARBA00023239"/>
    </source>
</evidence>
<dbReference type="Proteomes" id="UP000191040">
    <property type="component" value="Chromosome I"/>
</dbReference>
<dbReference type="InterPro" id="IPR018376">
    <property type="entry name" value="Enoyl-CoA_hyd/isom_CS"/>
</dbReference>
<evidence type="ECO:0000256" key="4">
    <source>
        <dbReference type="RuleBase" id="RU003707"/>
    </source>
</evidence>
<keyword evidence="2" id="KW-0443">Lipid metabolism</keyword>
<accession>A0A1T4YVX0</accession>
<keyword evidence="3" id="KW-0456">Lyase</keyword>
<dbReference type="STRING" id="1736691.SAMN06295964_0943"/>